<proteinExistence type="inferred from homology"/>
<gene>
    <name evidence="5" type="ORF">RM573_11670</name>
</gene>
<accession>A0ABU3A246</accession>
<keyword evidence="6" id="KW-1185">Reference proteome</keyword>
<sequence>MRTFLLVFALFFSIVFTSNASEGYLLRKTFENAEKQLWKSNSSTYQELYQQLNYYPLQPYLDQKRLIHRMRLSSAKEIASFLDKYQGSPLDWPLRKKWLNYLIKRNRQALFIEFFQPTYDVNLTCHYYQYQLNKGVAESNVLPKIAKLWVVGKSQPKSCDPLFERWQKAGLRTPEHVWQRLGLAADGGKHTLIPYLTGLLPENEQYLGKLWHKVRRDPAYITKLSRFPNKNDKETTIYTYGIKRLIWRDQNRALKSYQQAKTNFAFTEEQQQKIALKFSLALASKNHPSANEWLKQVDDNNLTDNIVQWKIADVLRKQNWPTIKTELLSLPDAYQQKQQWKYWYARSLLATNEQVLGKQLMEELADTRHYYGFLAATYSDKPVNLQNKPLQISEQEKIELFKNAAGKRAFEFFHLGRYYHARLEWNYWLRQLTERQKLVAAKLANEIGWYDRAIFALSQVGYLDDVDLRFPLAFNDEIKQHASKYAINPAWAFAITRRESSFMSDANSSVGARGLMQLMPDTAKHLTRRKKVSTKYLLDSKNNINLGTKYLKDLLDRHKGNQVLATAAYNAGPYRVKKWLKSANELPADIWIETIPFRETREYVKSVLAYQEIYQHKVGEQSSLFDQLHSLNITQL</sequence>
<dbReference type="InterPro" id="IPR037061">
    <property type="entry name" value="Lytic_TGlycoase_superhlx_L_sf"/>
</dbReference>
<evidence type="ECO:0000313" key="5">
    <source>
        <dbReference type="EMBL" id="MDT0604254.1"/>
    </source>
</evidence>
<dbReference type="EMBL" id="JAVRIF010000006">
    <property type="protein sequence ID" value="MDT0604254.1"/>
    <property type="molecule type" value="Genomic_DNA"/>
</dbReference>
<dbReference type="Gene3D" id="1.10.530.10">
    <property type="match status" value="1"/>
</dbReference>
<evidence type="ECO:0000313" key="6">
    <source>
        <dbReference type="Proteomes" id="UP001266357"/>
    </source>
</evidence>
<evidence type="ECO:0000256" key="2">
    <source>
        <dbReference type="ARBA" id="ARBA00022729"/>
    </source>
</evidence>
<evidence type="ECO:0000259" key="3">
    <source>
        <dbReference type="Pfam" id="PF01464"/>
    </source>
</evidence>
<evidence type="ECO:0000256" key="1">
    <source>
        <dbReference type="ARBA" id="ARBA00007734"/>
    </source>
</evidence>
<dbReference type="InterPro" id="IPR012289">
    <property type="entry name" value="Lytic_TGlycosylase_superhlx_L"/>
</dbReference>
<dbReference type="Pfam" id="PF14718">
    <property type="entry name" value="SLT_L"/>
    <property type="match status" value="1"/>
</dbReference>
<feature type="domain" description="Transglycosylase SLT" evidence="3">
    <location>
        <begin position="478"/>
        <end position="590"/>
    </location>
</feature>
<dbReference type="Gene3D" id="1.10.1240.20">
    <property type="entry name" value="Lytic transglycosylase, superhelical linker domain"/>
    <property type="match status" value="1"/>
</dbReference>
<dbReference type="Pfam" id="PF01464">
    <property type="entry name" value="SLT"/>
    <property type="match status" value="1"/>
</dbReference>
<keyword evidence="2" id="KW-0732">Signal</keyword>
<organism evidence="5 6">
    <name type="scientific">Thalassotalea castellviae</name>
    <dbReference type="NCBI Taxonomy" id="3075612"/>
    <lineage>
        <taxon>Bacteria</taxon>
        <taxon>Pseudomonadati</taxon>
        <taxon>Pseudomonadota</taxon>
        <taxon>Gammaproteobacteria</taxon>
        <taxon>Alteromonadales</taxon>
        <taxon>Colwelliaceae</taxon>
        <taxon>Thalassotalea</taxon>
    </lineage>
</organism>
<feature type="domain" description="Lytic transglycosylase superhelical linker" evidence="4">
    <location>
        <begin position="404"/>
        <end position="466"/>
    </location>
</feature>
<dbReference type="PANTHER" id="PTHR37423">
    <property type="entry name" value="SOLUBLE LYTIC MUREIN TRANSGLYCOSYLASE-RELATED"/>
    <property type="match status" value="1"/>
</dbReference>
<dbReference type="SUPFAM" id="SSF48435">
    <property type="entry name" value="Bacterial muramidases"/>
    <property type="match status" value="1"/>
</dbReference>
<dbReference type="InterPro" id="IPR023346">
    <property type="entry name" value="Lysozyme-like_dom_sf"/>
</dbReference>
<comment type="similarity">
    <text evidence="1">Belongs to the transglycosylase Slt family.</text>
</comment>
<dbReference type="InterPro" id="IPR008258">
    <property type="entry name" value="Transglycosylase_SLT_dom_1"/>
</dbReference>
<dbReference type="PANTHER" id="PTHR37423:SF5">
    <property type="entry name" value="SOLUBLE LYTIC MUREIN TRANSGLYCOSYLASE"/>
    <property type="match status" value="1"/>
</dbReference>
<dbReference type="InterPro" id="IPR008939">
    <property type="entry name" value="Lytic_TGlycosylase_superhlx_U"/>
</dbReference>
<dbReference type="SUPFAM" id="SSF53955">
    <property type="entry name" value="Lysozyme-like"/>
    <property type="match status" value="1"/>
</dbReference>
<reference evidence="5 6" key="1">
    <citation type="submission" date="2023-09" db="EMBL/GenBank/DDBJ databases">
        <authorList>
            <person name="Rey-Velasco X."/>
        </authorList>
    </citation>
    <scope>NUCLEOTIDE SEQUENCE [LARGE SCALE GENOMIC DNA]</scope>
    <source>
        <strain evidence="5 6">W431</strain>
    </source>
</reference>
<dbReference type="Gene3D" id="1.25.20.10">
    <property type="entry name" value="Bacterial muramidases"/>
    <property type="match status" value="1"/>
</dbReference>
<dbReference type="RefSeq" id="WP_311581959.1">
    <property type="nucleotide sequence ID" value="NZ_JAVRIF010000006.1"/>
</dbReference>
<comment type="caution">
    <text evidence="5">The sequence shown here is derived from an EMBL/GenBank/DDBJ whole genome shotgun (WGS) entry which is preliminary data.</text>
</comment>
<evidence type="ECO:0000259" key="4">
    <source>
        <dbReference type="Pfam" id="PF14718"/>
    </source>
</evidence>
<dbReference type="Proteomes" id="UP001266357">
    <property type="component" value="Unassembled WGS sequence"/>
</dbReference>
<name>A0ABU3A246_9GAMM</name>
<protein>
    <submittedName>
        <fullName evidence="5">Transglycosylase SLT domain-containing protein</fullName>
    </submittedName>
</protein>
<dbReference type="CDD" id="cd13401">
    <property type="entry name" value="Slt70-like"/>
    <property type="match status" value="1"/>
</dbReference>